<name>A0A7C3SMQ9_THEPE</name>
<dbReference type="EMBL" id="DTIB01000034">
    <property type="protein sequence ID" value="HGB24735.1"/>
    <property type="molecule type" value="Genomic_DNA"/>
</dbReference>
<feature type="transmembrane region" description="Helical" evidence="1">
    <location>
        <begin position="64"/>
        <end position="86"/>
    </location>
</feature>
<accession>A0A7C3SMQ9</accession>
<protein>
    <submittedName>
        <fullName evidence="2">Uncharacterized protein</fullName>
    </submittedName>
</protein>
<evidence type="ECO:0000313" key="3">
    <source>
        <dbReference type="EMBL" id="HHP05811.1"/>
    </source>
</evidence>
<keyword evidence="1" id="KW-0472">Membrane</keyword>
<comment type="caution">
    <text evidence="2">The sequence shown here is derived from an EMBL/GenBank/DDBJ whole genome shotgun (WGS) entry which is preliminary data.</text>
</comment>
<feature type="transmembrane region" description="Helical" evidence="1">
    <location>
        <begin position="33"/>
        <end position="52"/>
    </location>
</feature>
<dbReference type="EMBL" id="DRZM01000237">
    <property type="protein sequence ID" value="HHP05811.1"/>
    <property type="molecule type" value="Genomic_DNA"/>
</dbReference>
<reference evidence="2" key="1">
    <citation type="journal article" date="2020" name="mSystems">
        <title>Genome- and Community-Level Interaction Insights into Carbon Utilization and Element Cycling Functions of Hydrothermarchaeota in Hydrothermal Sediment.</title>
        <authorList>
            <person name="Zhou Z."/>
            <person name="Liu Y."/>
            <person name="Xu W."/>
            <person name="Pan J."/>
            <person name="Luo Z.H."/>
            <person name="Li M."/>
        </authorList>
    </citation>
    <scope>NUCLEOTIDE SEQUENCE [LARGE SCALE GENOMIC DNA]</scope>
    <source>
        <strain evidence="3">SpSt-1125</strain>
        <strain evidence="2">SpSt-8</strain>
    </source>
</reference>
<feature type="transmembrane region" description="Helical" evidence="1">
    <location>
        <begin position="98"/>
        <end position="118"/>
    </location>
</feature>
<proteinExistence type="predicted"/>
<keyword evidence="1" id="KW-0812">Transmembrane</keyword>
<dbReference type="AlphaFoldDB" id="A0A7C3SMQ9"/>
<evidence type="ECO:0000256" key="1">
    <source>
        <dbReference type="SAM" id="Phobius"/>
    </source>
</evidence>
<gene>
    <name evidence="3" type="ORF">ENM88_08750</name>
    <name evidence="2" type="ORF">ENV88_01535</name>
</gene>
<evidence type="ECO:0000313" key="2">
    <source>
        <dbReference type="EMBL" id="HGB24735.1"/>
    </source>
</evidence>
<organism evidence="2">
    <name type="scientific">Thermofilum pendens</name>
    <dbReference type="NCBI Taxonomy" id="2269"/>
    <lineage>
        <taxon>Archaea</taxon>
        <taxon>Thermoproteota</taxon>
        <taxon>Thermoprotei</taxon>
        <taxon>Thermofilales</taxon>
        <taxon>Thermofilaceae</taxon>
        <taxon>Thermofilum</taxon>
    </lineage>
</organism>
<sequence>MIVPVLAGALSAMTAAVLRLLHGKPGSSEELEAFALALLLAFIDGFMVAYLAQFYSAFAHRLTFHVFVYTLLASLTAVLYACYKGVTELKVYVVAMTPWFYILALVALASLLGSRTVFLF</sequence>
<keyword evidence="1" id="KW-1133">Transmembrane helix</keyword>